<dbReference type="PANTHER" id="PTHR28620">
    <property type="entry name" value="CENTROMERE PROTEIN V"/>
    <property type="match status" value="1"/>
</dbReference>
<dbReference type="PROSITE" id="PS51891">
    <property type="entry name" value="CENP_V_GFA"/>
    <property type="match status" value="1"/>
</dbReference>
<organism evidence="5 6">
    <name type="scientific">Microthyrium microscopicum</name>
    <dbReference type="NCBI Taxonomy" id="703497"/>
    <lineage>
        <taxon>Eukaryota</taxon>
        <taxon>Fungi</taxon>
        <taxon>Dikarya</taxon>
        <taxon>Ascomycota</taxon>
        <taxon>Pezizomycotina</taxon>
        <taxon>Dothideomycetes</taxon>
        <taxon>Dothideomycetes incertae sedis</taxon>
        <taxon>Microthyriales</taxon>
        <taxon>Microthyriaceae</taxon>
        <taxon>Microthyrium</taxon>
    </lineage>
</organism>
<keyword evidence="6" id="KW-1185">Reference proteome</keyword>
<dbReference type="Gene3D" id="2.170.150.70">
    <property type="match status" value="1"/>
</dbReference>
<proteinExistence type="inferred from homology"/>
<reference evidence="5" key="1">
    <citation type="journal article" date="2020" name="Stud. Mycol.">
        <title>101 Dothideomycetes genomes: a test case for predicting lifestyles and emergence of pathogens.</title>
        <authorList>
            <person name="Haridas S."/>
            <person name="Albert R."/>
            <person name="Binder M."/>
            <person name="Bloem J."/>
            <person name="Labutti K."/>
            <person name="Salamov A."/>
            <person name="Andreopoulos B."/>
            <person name="Baker S."/>
            <person name="Barry K."/>
            <person name="Bills G."/>
            <person name="Bluhm B."/>
            <person name="Cannon C."/>
            <person name="Castanera R."/>
            <person name="Culley D."/>
            <person name="Daum C."/>
            <person name="Ezra D."/>
            <person name="Gonzalez J."/>
            <person name="Henrissat B."/>
            <person name="Kuo A."/>
            <person name="Liang C."/>
            <person name="Lipzen A."/>
            <person name="Lutzoni F."/>
            <person name="Magnuson J."/>
            <person name="Mondo S."/>
            <person name="Nolan M."/>
            <person name="Ohm R."/>
            <person name="Pangilinan J."/>
            <person name="Park H.-J."/>
            <person name="Ramirez L."/>
            <person name="Alfaro M."/>
            <person name="Sun H."/>
            <person name="Tritt A."/>
            <person name="Yoshinaga Y."/>
            <person name="Zwiers L.-H."/>
            <person name="Turgeon B."/>
            <person name="Goodwin S."/>
            <person name="Spatafora J."/>
            <person name="Crous P."/>
            <person name="Grigoriev I."/>
        </authorList>
    </citation>
    <scope>NUCLEOTIDE SEQUENCE</scope>
    <source>
        <strain evidence="5">CBS 115976</strain>
    </source>
</reference>
<dbReference type="InterPro" id="IPR052355">
    <property type="entry name" value="CENP-V-like"/>
</dbReference>
<evidence type="ECO:0000313" key="5">
    <source>
        <dbReference type="EMBL" id="KAF2673827.1"/>
    </source>
</evidence>
<protein>
    <submittedName>
        <fullName evidence="5">Glutathione-dependent formaldehyde-activating, GFA</fullName>
    </submittedName>
</protein>
<evidence type="ECO:0000256" key="3">
    <source>
        <dbReference type="ARBA" id="ARBA00022833"/>
    </source>
</evidence>
<keyword evidence="3" id="KW-0862">Zinc</keyword>
<comment type="similarity">
    <text evidence="1">Belongs to the Gfa family.</text>
</comment>
<dbReference type="InterPro" id="IPR011057">
    <property type="entry name" value="Mss4-like_sf"/>
</dbReference>
<dbReference type="Proteomes" id="UP000799302">
    <property type="component" value="Unassembled WGS sequence"/>
</dbReference>
<keyword evidence="2" id="KW-0479">Metal-binding</keyword>
<evidence type="ECO:0000256" key="2">
    <source>
        <dbReference type="ARBA" id="ARBA00022723"/>
    </source>
</evidence>
<name>A0A6A6UR01_9PEZI</name>
<evidence type="ECO:0000259" key="4">
    <source>
        <dbReference type="PROSITE" id="PS51891"/>
    </source>
</evidence>
<evidence type="ECO:0000256" key="1">
    <source>
        <dbReference type="ARBA" id="ARBA00005495"/>
    </source>
</evidence>
<dbReference type="GO" id="GO:0046872">
    <property type="term" value="F:metal ion binding"/>
    <property type="evidence" value="ECO:0007669"/>
    <property type="project" value="UniProtKB-KW"/>
</dbReference>
<dbReference type="AlphaFoldDB" id="A0A6A6UR01"/>
<gene>
    <name evidence="5" type="ORF">BT63DRAFT_421943</name>
</gene>
<accession>A0A6A6UR01</accession>
<dbReference type="SUPFAM" id="SSF51316">
    <property type="entry name" value="Mss4-like"/>
    <property type="match status" value="1"/>
</dbReference>
<dbReference type="InterPro" id="IPR006913">
    <property type="entry name" value="CENP-V/GFA"/>
</dbReference>
<feature type="domain" description="CENP-V/GFA" evidence="4">
    <location>
        <begin position="12"/>
        <end position="128"/>
    </location>
</feature>
<dbReference type="PANTHER" id="PTHR28620:SF1">
    <property type="entry name" value="CENP-V_GFA DOMAIN-CONTAINING PROTEIN"/>
    <property type="match status" value="1"/>
</dbReference>
<dbReference type="EMBL" id="MU004231">
    <property type="protein sequence ID" value="KAF2673827.1"/>
    <property type="molecule type" value="Genomic_DNA"/>
</dbReference>
<dbReference type="GO" id="GO:0016846">
    <property type="term" value="F:carbon-sulfur lyase activity"/>
    <property type="evidence" value="ECO:0007669"/>
    <property type="project" value="InterPro"/>
</dbReference>
<dbReference type="OrthoDB" id="2993351at2759"/>
<dbReference type="Pfam" id="PF04828">
    <property type="entry name" value="GFA"/>
    <property type="match status" value="1"/>
</dbReference>
<sequence>MAAVDTRSRPIYHANCHCGSVQITAKILSLAEYPVCDCNCSICTKNGYLLVYPKREDFKITAGAESLSQYLFGLKNKPHNFCKLCGTSMFIDFSQSDVESQREHIALNARTIVDIEEIMDTLKRNKFDGKRELGPVYEAPTPAKGT</sequence>
<evidence type="ECO:0000313" key="6">
    <source>
        <dbReference type="Proteomes" id="UP000799302"/>
    </source>
</evidence>